<dbReference type="Proteomes" id="UP000564964">
    <property type="component" value="Unassembled WGS sequence"/>
</dbReference>
<comment type="caution">
    <text evidence="1">The sequence shown here is derived from an EMBL/GenBank/DDBJ whole genome shotgun (WGS) entry which is preliminary data.</text>
</comment>
<accession>A0A7J4JJR4</accession>
<evidence type="ECO:0000313" key="1">
    <source>
        <dbReference type="EMBL" id="HIH16849.1"/>
    </source>
</evidence>
<evidence type="ECO:0000313" key="2">
    <source>
        <dbReference type="EMBL" id="MBS3062543.1"/>
    </source>
</evidence>
<organism evidence="1 3">
    <name type="scientific">Candidatus Iainarchaeum sp</name>
    <dbReference type="NCBI Taxonomy" id="3101447"/>
    <lineage>
        <taxon>Archaea</taxon>
        <taxon>Candidatus Iainarchaeota</taxon>
        <taxon>Candidatus Iainarchaeia</taxon>
        <taxon>Candidatus Iainarchaeales</taxon>
        <taxon>Candidatus Iainarchaeaceae</taxon>
        <taxon>Candidatus Iainarchaeum</taxon>
    </lineage>
</organism>
<proteinExistence type="predicted"/>
<dbReference type="InterPro" id="IPR016024">
    <property type="entry name" value="ARM-type_fold"/>
</dbReference>
<gene>
    <name evidence="1" type="ORF">HA252_05590</name>
    <name evidence="2" type="ORF">J4203_01600</name>
</gene>
<name>A0A7J4JJR4_9ARCH</name>
<dbReference type="AlphaFoldDB" id="A0A7J4JJR4"/>
<protein>
    <submittedName>
        <fullName evidence="1">HEAT repeat domain-containing protein</fullName>
    </submittedName>
</protein>
<dbReference type="Proteomes" id="UP000678237">
    <property type="component" value="Unassembled WGS sequence"/>
</dbReference>
<dbReference type="EMBL" id="DUGH01000130">
    <property type="protein sequence ID" value="HIH16849.1"/>
    <property type="molecule type" value="Genomic_DNA"/>
</dbReference>
<reference evidence="2" key="3">
    <citation type="submission" date="2021-05" db="EMBL/GenBank/DDBJ databases">
        <title>Protein family content uncovers lineage relationships and bacterial pathway maintenance mechanisms in DPANN archaea.</title>
        <authorList>
            <person name="Castelle C.J."/>
            <person name="Meheust R."/>
            <person name="Jaffe A.L."/>
            <person name="Seitz K."/>
            <person name="Gong X."/>
            <person name="Baker B.J."/>
            <person name="Banfield J.F."/>
        </authorList>
    </citation>
    <scope>NUCLEOTIDE SEQUENCE</scope>
    <source>
        <strain evidence="2">RIFCSPLOWO2_01_FULL_58_19</strain>
    </source>
</reference>
<reference evidence="2" key="2">
    <citation type="submission" date="2021-03" db="EMBL/GenBank/DDBJ databases">
        <authorList>
            <person name="Jaffe A."/>
        </authorList>
    </citation>
    <scope>NUCLEOTIDE SEQUENCE</scope>
    <source>
        <strain evidence="2">RIFCSPLOWO2_01_FULL_58_19</strain>
    </source>
</reference>
<reference evidence="3" key="1">
    <citation type="journal article" date="2020" name="bioRxiv">
        <title>A rank-normalized archaeal taxonomy based on genome phylogeny resolves widespread incomplete and uneven classifications.</title>
        <authorList>
            <person name="Rinke C."/>
            <person name="Chuvochina M."/>
            <person name="Mussig A.J."/>
            <person name="Chaumeil P.-A."/>
            <person name="Waite D.W."/>
            <person name="Whitman W.B."/>
            <person name="Parks D.H."/>
            <person name="Hugenholtz P."/>
        </authorList>
    </citation>
    <scope>NUCLEOTIDE SEQUENCE [LARGE SCALE GENOMIC DNA]</scope>
</reference>
<evidence type="ECO:0000313" key="3">
    <source>
        <dbReference type="Proteomes" id="UP000564964"/>
    </source>
</evidence>
<dbReference type="EMBL" id="JAGVWE010000002">
    <property type="protein sequence ID" value="MBS3062543.1"/>
    <property type="molecule type" value="Genomic_DNA"/>
</dbReference>
<sequence length="132" mass="14213">MSEIHNLGQLSPATRATATAALIAAGRERAEKLVFDALQRKRYVRDPARRVHLAAVLAHFGNAAGREQLIEGLSNGHLPVQFTAAWGLAQLGKPAEESILARMRQILDRASNSEHPQVAVAAKVALARLTPP</sequence>
<dbReference type="Gene3D" id="1.25.10.10">
    <property type="entry name" value="Leucine-rich Repeat Variant"/>
    <property type="match status" value="1"/>
</dbReference>
<dbReference type="SUPFAM" id="SSF48371">
    <property type="entry name" value="ARM repeat"/>
    <property type="match status" value="1"/>
</dbReference>
<dbReference type="InterPro" id="IPR011989">
    <property type="entry name" value="ARM-like"/>
</dbReference>